<accession>A0AAW2XIX2</accession>
<dbReference type="PANTHER" id="PTHR31286:SF180">
    <property type="entry name" value="OS10G0362600 PROTEIN"/>
    <property type="match status" value="1"/>
</dbReference>
<evidence type="ECO:0000259" key="1">
    <source>
        <dbReference type="Pfam" id="PF14111"/>
    </source>
</evidence>
<feature type="domain" description="DUF4283" evidence="1">
    <location>
        <begin position="3"/>
        <end position="47"/>
    </location>
</feature>
<organism evidence="2">
    <name type="scientific">Sesamum latifolium</name>
    <dbReference type="NCBI Taxonomy" id="2727402"/>
    <lineage>
        <taxon>Eukaryota</taxon>
        <taxon>Viridiplantae</taxon>
        <taxon>Streptophyta</taxon>
        <taxon>Embryophyta</taxon>
        <taxon>Tracheophyta</taxon>
        <taxon>Spermatophyta</taxon>
        <taxon>Magnoliopsida</taxon>
        <taxon>eudicotyledons</taxon>
        <taxon>Gunneridae</taxon>
        <taxon>Pentapetalae</taxon>
        <taxon>asterids</taxon>
        <taxon>lamiids</taxon>
        <taxon>Lamiales</taxon>
        <taxon>Pedaliaceae</taxon>
        <taxon>Sesamum</taxon>
    </lineage>
</organism>
<reference evidence="2" key="1">
    <citation type="submission" date="2020-06" db="EMBL/GenBank/DDBJ databases">
        <authorList>
            <person name="Li T."/>
            <person name="Hu X."/>
            <person name="Zhang T."/>
            <person name="Song X."/>
            <person name="Zhang H."/>
            <person name="Dai N."/>
            <person name="Sheng W."/>
            <person name="Hou X."/>
            <person name="Wei L."/>
        </authorList>
    </citation>
    <scope>NUCLEOTIDE SEQUENCE</scope>
    <source>
        <strain evidence="2">KEN1</strain>
        <tissue evidence="2">Leaf</tissue>
    </source>
</reference>
<dbReference type="InterPro" id="IPR025558">
    <property type="entry name" value="DUF4283"/>
</dbReference>
<dbReference type="InterPro" id="IPR040256">
    <property type="entry name" value="At4g02000-like"/>
</dbReference>
<sequence length="180" mass="20860">MVGAINFKHVLIKFTLEEDYTWFWLKGEWSFVGFPMRLFKWTPEFDTKVESSIALMWIRFPKLPYQFFHKKASFSIASMIGTLLKIDAPTADLSRPSLARVCVEVDLIKPKTIEIFLGFGDRTFQQQVQFENCPYYCNSCGHFGHEERACFGKNKLQKPTFAENAQFATDKEAPSENCTK</sequence>
<reference evidence="2" key="2">
    <citation type="journal article" date="2024" name="Plant">
        <title>Genomic evolution and insights into agronomic trait innovations of Sesamum species.</title>
        <authorList>
            <person name="Miao H."/>
            <person name="Wang L."/>
            <person name="Qu L."/>
            <person name="Liu H."/>
            <person name="Sun Y."/>
            <person name="Le M."/>
            <person name="Wang Q."/>
            <person name="Wei S."/>
            <person name="Zheng Y."/>
            <person name="Lin W."/>
            <person name="Duan Y."/>
            <person name="Cao H."/>
            <person name="Xiong S."/>
            <person name="Wang X."/>
            <person name="Wei L."/>
            <person name="Li C."/>
            <person name="Ma Q."/>
            <person name="Ju M."/>
            <person name="Zhao R."/>
            <person name="Li G."/>
            <person name="Mu C."/>
            <person name="Tian Q."/>
            <person name="Mei H."/>
            <person name="Zhang T."/>
            <person name="Gao T."/>
            <person name="Zhang H."/>
        </authorList>
    </citation>
    <scope>NUCLEOTIDE SEQUENCE</scope>
    <source>
        <strain evidence="2">KEN1</strain>
    </source>
</reference>
<name>A0AAW2XIX2_9LAMI</name>
<protein>
    <recommendedName>
        <fullName evidence="1">DUF4283 domain-containing protein</fullName>
    </recommendedName>
</protein>
<dbReference type="AlphaFoldDB" id="A0AAW2XIX2"/>
<gene>
    <name evidence="2" type="ORF">Slati_1340100</name>
</gene>
<comment type="caution">
    <text evidence="2">The sequence shown here is derived from an EMBL/GenBank/DDBJ whole genome shotgun (WGS) entry which is preliminary data.</text>
</comment>
<dbReference type="PANTHER" id="PTHR31286">
    <property type="entry name" value="GLYCINE-RICH CELL WALL STRUCTURAL PROTEIN 1.8-LIKE"/>
    <property type="match status" value="1"/>
</dbReference>
<evidence type="ECO:0000313" key="2">
    <source>
        <dbReference type="EMBL" id="KAL0453620.1"/>
    </source>
</evidence>
<proteinExistence type="predicted"/>
<dbReference type="EMBL" id="JACGWN010000004">
    <property type="protein sequence ID" value="KAL0453620.1"/>
    <property type="molecule type" value="Genomic_DNA"/>
</dbReference>
<dbReference type="Pfam" id="PF14111">
    <property type="entry name" value="DUF4283"/>
    <property type="match status" value="1"/>
</dbReference>